<keyword evidence="4 6" id="KW-0012">Acyltransferase</keyword>
<feature type="binding site" evidence="6">
    <location>
        <position position="109"/>
    </location>
    <ligand>
        <name>Fe cation</name>
        <dbReference type="ChEBI" id="CHEBI:24875"/>
    </ligand>
</feature>
<feature type="domain" description="Gcp-like" evidence="8">
    <location>
        <begin position="23"/>
        <end position="121"/>
    </location>
</feature>
<protein>
    <recommendedName>
        <fullName evidence="6">tRNA N6-adenosine threonylcarbamoyltransferase</fullName>
        <ecNumber evidence="6">2.3.1.234</ecNumber>
    </recommendedName>
    <alternativeName>
        <fullName evidence="6">N6-L-threonylcarbamoyladenine synthase</fullName>
        <shortName evidence="6">t(6)A synthase</shortName>
    </alternativeName>
    <alternativeName>
        <fullName evidence="6">t(6)A37 threonylcarbamoyladenosine biosynthesis protein TsaD</fullName>
    </alternativeName>
    <alternativeName>
        <fullName evidence="6">tRNA threonylcarbamoyladenosine biosynthesis protein TsaD</fullName>
    </alternativeName>
</protein>
<dbReference type="SUPFAM" id="SSF53067">
    <property type="entry name" value="Actin-like ATPase domain"/>
    <property type="match status" value="2"/>
</dbReference>
<feature type="binding site" evidence="6">
    <location>
        <position position="366"/>
    </location>
    <ligand>
        <name>Fe cation</name>
        <dbReference type="ChEBI" id="CHEBI:24875"/>
    </ligand>
</feature>
<dbReference type="Pfam" id="PF00814">
    <property type="entry name" value="TsaD"/>
    <property type="match status" value="2"/>
</dbReference>
<dbReference type="FunFam" id="3.30.420.40:FF:000012">
    <property type="entry name" value="tRNA N6-adenosine threonylcarbamoyltransferase"/>
    <property type="match status" value="1"/>
</dbReference>
<comment type="caution">
    <text evidence="9">The sequence shown here is derived from an EMBL/GenBank/DDBJ whole genome shotgun (WGS) entry which is preliminary data.</text>
</comment>
<dbReference type="GO" id="GO:0002949">
    <property type="term" value="P:tRNA threonylcarbamoyladenosine modification"/>
    <property type="evidence" value="ECO:0007669"/>
    <property type="project" value="UniProtKB-UniRule"/>
</dbReference>
<dbReference type="GO" id="GO:0061711">
    <property type="term" value="F:tRNA N(6)-L-threonylcarbamoyladenine synthase activity"/>
    <property type="evidence" value="ECO:0007669"/>
    <property type="project" value="UniProtKB-EC"/>
</dbReference>
<evidence type="ECO:0000313" key="9">
    <source>
        <dbReference type="EMBL" id="KKS85565.1"/>
    </source>
</evidence>
<reference evidence="9 10" key="1">
    <citation type="journal article" date="2015" name="Nature">
        <title>rRNA introns, odd ribosomes, and small enigmatic genomes across a large radiation of phyla.</title>
        <authorList>
            <person name="Brown C.T."/>
            <person name="Hug L.A."/>
            <person name="Thomas B.C."/>
            <person name="Sharon I."/>
            <person name="Castelle C.J."/>
            <person name="Singh A."/>
            <person name="Wilkins M.J."/>
            <person name="Williams K.H."/>
            <person name="Banfield J.F."/>
        </authorList>
    </citation>
    <scope>NUCLEOTIDE SEQUENCE [LARGE SCALE GENOMIC DNA]</scope>
</reference>
<dbReference type="AlphaFoldDB" id="A0A0G1CID8"/>
<dbReference type="EC" id="2.3.1.234" evidence="6"/>
<dbReference type="Gene3D" id="3.30.420.40">
    <property type="match status" value="2"/>
</dbReference>
<dbReference type="PANTHER" id="PTHR11735:SF6">
    <property type="entry name" value="TRNA N6-ADENOSINE THREONYLCARBAMOYLTRANSFERASE, MITOCHONDRIAL"/>
    <property type="match status" value="1"/>
</dbReference>
<comment type="function">
    <text evidence="6">Required for the formation of a threonylcarbamoyl group on adenosine at position 37 (t(6)A37) in tRNAs that read codons beginning with adenine. Is involved in the transfer of the threonylcarbamoyl moiety of threonylcarbamoyl-AMP (TC-AMP) to the N6 group of A37, together with TsaE and TsaB. TsaD likely plays a direct catalytic role in this reaction.</text>
</comment>
<evidence type="ECO:0000256" key="5">
    <source>
        <dbReference type="ARBA" id="ARBA00048117"/>
    </source>
</evidence>
<comment type="subcellular location">
    <subcellularLocation>
        <location evidence="6">Cytoplasm</location>
    </subcellularLocation>
</comment>
<proteinExistence type="inferred from homology"/>
<accession>A0A0G1CID8</accession>
<feature type="binding site" evidence="6">
    <location>
        <begin position="159"/>
        <end position="163"/>
    </location>
    <ligand>
        <name>substrate</name>
    </ligand>
</feature>
<dbReference type="Proteomes" id="UP000034543">
    <property type="component" value="Unassembled WGS sequence"/>
</dbReference>
<dbReference type="HAMAP" id="MF_01445">
    <property type="entry name" value="TsaD"/>
    <property type="match status" value="1"/>
</dbReference>
<dbReference type="STRING" id="1618436.UV59_C0006G0021"/>
<evidence type="ECO:0000313" key="10">
    <source>
        <dbReference type="Proteomes" id="UP000034543"/>
    </source>
</evidence>
<evidence type="ECO:0000256" key="4">
    <source>
        <dbReference type="ARBA" id="ARBA00023315"/>
    </source>
</evidence>
<dbReference type="GO" id="GO:0005737">
    <property type="term" value="C:cytoplasm"/>
    <property type="evidence" value="ECO:0007669"/>
    <property type="project" value="UniProtKB-SubCell"/>
</dbReference>
<comment type="similarity">
    <text evidence="6">Belongs to the KAE1 / TsaD family.</text>
</comment>
<feature type="binding site" evidence="6">
    <location>
        <position position="192"/>
    </location>
    <ligand>
        <name>substrate</name>
    </ligand>
</feature>
<dbReference type="EMBL" id="LCFB01000006">
    <property type="protein sequence ID" value="KKS85565.1"/>
    <property type="molecule type" value="Genomic_DNA"/>
</dbReference>
<feature type="binding site" evidence="6">
    <location>
        <position position="209"/>
    </location>
    <ligand>
        <name>substrate</name>
    </ligand>
</feature>
<comment type="catalytic activity">
    <reaction evidence="5 6">
        <text>L-threonylcarbamoyladenylate + adenosine(37) in tRNA = N(6)-L-threonylcarbamoyladenosine(37) in tRNA + AMP + H(+)</text>
        <dbReference type="Rhea" id="RHEA:37059"/>
        <dbReference type="Rhea" id="RHEA-COMP:10162"/>
        <dbReference type="Rhea" id="RHEA-COMP:10163"/>
        <dbReference type="ChEBI" id="CHEBI:15378"/>
        <dbReference type="ChEBI" id="CHEBI:73682"/>
        <dbReference type="ChEBI" id="CHEBI:74411"/>
        <dbReference type="ChEBI" id="CHEBI:74418"/>
        <dbReference type="ChEBI" id="CHEBI:456215"/>
        <dbReference type="EC" id="2.3.1.234"/>
    </reaction>
</comment>
<dbReference type="PATRIC" id="fig|1618436.3.peg.314"/>
<name>A0A0G1CID8_9BACT</name>
<dbReference type="PRINTS" id="PR00789">
    <property type="entry name" value="OSIALOPTASE"/>
</dbReference>
<feature type="binding site" evidence="6">
    <location>
        <position position="113"/>
    </location>
    <ligand>
        <name>Fe cation</name>
        <dbReference type="ChEBI" id="CHEBI:24875"/>
    </ligand>
</feature>
<feature type="binding site" evidence="6">
    <location>
        <position position="205"/>
    </location>
    <ligand>
        <name>substrate</name>
    </ligand>
</feature>
<sequence length="397" mass="43003">MNILGIETSFDETAAAVVRDGKTVLANVTATSNLLHRKYGGVVPEVAARKQVESMIPVLTEVMQGMTPNDVDAIAVTVGPGLIGSLLIGVETAKTLAAAWNKPIIPVNHILTHMYANFIQTVIPTNVEGSHLTTTDVKDSSPPKADRNDNVIFPAISLVVSGGHTELYLMINTKTLKWLGGTLDDAAGEAFDKSARLLGFENRGGIAIEEAATHYSHPDQSASGRSVEGSLATDSGVKDSSPPKADRNDIRLPRPMLHDNSLNFSFSGLKTALLREVKKLIAEQQFDNTATRLPARQVQQLSFEVQEAITDVLITKTLRAVEQHNAQSILLSGGVAANKRLWDKFNQQLTTHHLQLFAPQRELCTDNAVMIAACAYYLNNPVPWSEVTARPDLSVEV</sequence>
<feature type="region of interest" description="Disordered" evidence="7">
    <location>
        <begin position="214"/>
        <end position="254"/>
    </location>
</feature>
<evidence type="ECO:0000259" key="8">
    <source>
        <dbReference type="Pfam" id="PF00814"/>
    </source>
</evidence>
<organism evidence="9 10">
    <name type="scientific">Candidatus Gottesmanbacteria bacterium GW2011_GWA1_43_11</name>
    <dbReference type="NCBI Taxonomy" id="1618436"/>
    <lineage>
        <taxon>Bacteria</taxon>
        <taxon>Candidatus Gottesmaniibacteriota</taxon>
    </lineage>
</organism>
<keyword evidence="6" id="KW-0408">Iron</keyword>
<feature type="domain" description="Gcp-like" evidence="8">
    <location>
        <begin position="152"/>
        <end position="372"/>
    </location>
</feature>
<evidence type="ECO:0000256" key="3">
    <source>
        <dbReference type="ARBA" id="ARBA00022723"/>
    </source>
</evidence>
<dbReference type="InterPro" id="IPR022450">
    <property type="entry name" value="TsaD"/>
</dbReference>
<keyword evidence="2 6" id="KW-0819">tRNA processing</keyword>
<evidence type="ECO:0000256" key="1">
    <source>
        <dbReference type="ARBA" id="ARBA00022679"/>
    </source>
</evidence>
<keyword evidence="1 6" id="KW-0808">Transferase</keyword>
<keyword evidence="6" id="KW-0963">Cytoplasm</keyword>
<dbReference type="InterPro" id="IPR017861">
    <property type="entry name" value="KAE1/TsaD"/>
</dbReference>
<evidence type="ECO:0000256" key="6">
    <source>
        <dbReference type="HAMAP-Rule" id="MF_01445"/>
    </source>
</evidence>
<dbReference type="PANTHER" id="PTHR11735">
    <property type="entry name" value="TRNA N6-ADENOSINE THREONYLCARBAMOYLTRANSFERASE"/>
    <property type="match status" value="1"/>
</dbReference>
<comment type="cofactor">
    <cofactor evidence="6">
        <name>Fe(2+)</name>
        <dbReference type="ChEBI" id="CHEBI:29033"/>
    </cofactor>
    <text evidence="6">Binds 1 Fe(2+) ion per subunit.</text>
</comment>
<feature type="binding site" evidence="6">
    <location>
        <position position="338"/>
    </location>
    <ligand>
        <name>substrate</name>
    </ligand>
</feature>
<keyword evidence="3 6" id="KW-0479">Metal-binding</keyword>
<evidence type="ECO:0000256" key="7">
    <source>
        <dbReference type="SAM" id="MobiDB-lite"/>
    </source>
</evidence>
<dbReference type="GO" id="GO:0005506">
    <property type="term" value="F:iron ion binding"/>
    <property type="evidence" value="ECO:0007669"/>
    <property type="project" value="UniProtKB-UniRule"/>
</dbReference>
<gene>
    <name evidence="6" type="primary">tsaD</name>
    <name evidence="9" type="ORF">UV59_C0006G0021</name>
</gene>
<dbReference type="InterPro" id="IPR000905">
    <property type="entry name" value="Gcp-like_dom"/>
</dbReference>
<evidence type="ECO:0000256" key="2">
    <source>
        <dbReference type="ARBA" id="ARBA00022694"/>
    </source>
</evidence>
<dbReference type="InterPro" id="IPR043129">
    <property type="entry name" value="ATPase_NBD"/>
</dbReference>